<name>A0A1G8ZGM8_9FIRM</name>
<dbReference type="GO" id="GO:0016740">
    <property type="term" value="F:transferase activity"/>
    <property type="evidence" value="ECO:0007669"/>
    <property type="project" value="UniProtKB-ARBA"/>
</dbReference>
<dbReference type="PIRSF" id="PIRSF001555">
    <property type="entry name" value="Asp_ammon_ligase"/>
    <property type="match status" value="1"/>
</dbReference>
<dbReference type="Gene3D" id="3.30.930.10">
    <property type="entry name" value="Bira Bifunctional Protein, Domain 2"/>
    <property type="match status" value="1"/>
</dbReference>
<dbReference type="NCBIfam" id="TIGR00669">
    <property type="entry name" value="asnA"/>
    <property type="match status" value="1"/>
</dbReference>
<evidence type="ECO:0000256" key="5">
    <source>
        <dbReference type="ARBA" id="ARBA00022840"/>
    </source>
</evidence>
<evidence type="ECO:0000256" key="4">
    <source>
        <dbReference type="ARBA" id="ARBA00022741"/>
    </source>
</evidence>
<sequence length="352" mass="40184">MEILRDTFEIAGGYAGVNTLMIPDNYKSSLSIRETEVAIKQIKDCFERKLAEELNLTRVSAPLFVRPETGLNDDLNGIERPVSFGVKGIGGKKVEVVHSLAKWKRMALHKYGFSEGEGLYTDMDAIRRDEDLDNLHSIYVDQWDWEKIITKEERTVDTLKATVKGIYRVFKETEKHVAALYPQFTPFLPEDISFITTQQLEDKYPTLSSKERENAIAKEKGAVFLMEIGDTLKSGEKHDGRAPDYDDWHLNGDILFWYPTLEMALELSSMGIRVDEDTLERQLKLGDCEDRRKLEYHQLILNKKLPYTVGGGIGQSRICMFFLRKAHIGEVQSAIWPEGMIKASEEAGIQLL</sequence>
<evidence type="ECO:0000313" key="10">
    <source>
        <dbReference type="EMBL" id="SDK13754.1"/>
    </source>
</evidence>
<keyword evidence="1 7" id="KW-0963">Cytoplasm</keyword>
<dbReference type="PROSITE" id="PS50862">
    <property type="entry name" value="AA_TRNA_LIGASE_II"/>
    <property type="match status" value="1"/>
</dbReference>
<gene>
    <name evidence="7" type="primary">asnA</name>
    <name evidence="10" type="ORF">SAMN05660472_00843</name>
</gene>
<dbReference type="STRING" id="393762.SAMN05660472_00843"/>
<dbReference type="PANTHER" id="PTHR30073">
    <property type="entry name" value="ASPARTATE--AMMONIA LIGASE"/>
    <property type="match status" value="1"/>
</dbReference>
<dbReference type="RefSeq" id="WP_090550696.1">
    <property type="nucleotide sequence ID" value="NZ_FNFP01000001.1"/>
</dbReference>
<evidence type="ECO:0000313" key="11">
    <source>
        <dbReference type="Proteomes" id="UP000198718"/>
    </source>
</evidence>
<comment type="pathway">
    <text evidence="7">Amino-acid biosynthesis; L-asparagine biosynthesis; L-asparagine from L-aspartate (ammonia route): step 1/1.</text>
</comment>
<keyword evidence="6 7" id="KW-0061">Asparagine biosynthesis</keyword>
<evidence type="ECO:0000256" key="8">
    <source>
        <dbReference type="NCBIfam" id="TIGR00669"/>
    </source>
</evidence>
<accession>A0A1G8ZGM8</accession>
<feature type="domain" description="Aminoacyl-transfer RNA synthetases class-II family profile" evidence="9">
    <location>
        <begin position="42"/>
        <end position="337"/>
    </location>
</feature>
<dbReference type="GO" id="GO:0005524">
    <property type="term" value="F:ATP binding"/>
    <property type="evidence" value="ECO:0007669"/>
    <property type="project" value="UniProtKB-UniRule"/>
</dbReference>
<evidence type="ECO:0000256" key="6">
    <source>
        <dbReference type="ARBA" id="ARBA00022888"/>
    </source>
</evidence>
<dbReference type="GO" id="GO:0004071">
    <property type="term" value="F:aspartate-ammonia ligase activity"/>
    <property type="evidence" value="ECO:0007669"/>
    <property type="project" value="UniProtKB-UniRule"/>
</dbReference>
<dbReference type="InterPro" id="IPR004618">
    <property type="entry name" value="AsnA"/>
</dbReference>
<dbReference type="GO" id="GO:0070981">
    <property type="term" value="P:L-asparagine biosynthetic process"/>
    <property type="evidence" value="ECO:0007669"/>
    <property type="project" value="UniProtKB-UniRule"/>
</dbReference>
<organism evidence="10 11">
    <name type="scientific">Natronincola ferrireducens</name>
    <dbReference type="NCBI Taxonomy" id="393762"/>
    <lineage>
        <taxon>Bacteria</taxon>
        <taxon>Bacillati</taxon>
        <taxon>Bacillota</taxon>
        <taxon>Clostridia</taxon>
        <taxon>Peptostreptococcales</taxon>
        <taxon>Natronincolaceae</taxon>
        <taxon>Natronincola</taxon>
    </lineage>
</organism>
<dbReference type="Pfam" id="PF03590">
    <property type="entry name" value="AsnA"/>
    <property type="match status" value="1"/>
</dbReference>
<dbReference type="Proteomes" id="UP000198718">
    <property type="component" value="Unassembled WGS sequence"/>
</dbReference>
<keyword evidence="4 7" id="KW-0547">Nucleotide-binding</keyword>
<dbReference type="InterPro" id="IPR006195">
    <property type="entry name" value="aa-tRNA-synth_II"/>
</dbReference>
<dbReference type="HAMAP" id="MF_00555">
    <property type="entry name" value="AsnA"/>
    <property type="match status" value="1"/>
</dbReference>
<protein>
    <recommendedName>
        <fullName evidence="7 8">Aspartate--ammonia ligase</fullName>
        <ecNumber evidence="7 8">6.3.1.1</ecNumber>
    </recommendedName>
    <alternativeName>
        <fullName evidence="7">Asparagine synthetase A</fullName>
    </alternativeName>
</protein>
<dbReference type="InterPro" id="IPR045864">
    <property type="entry name" value="aa-tRNA-synth_II/BPL/LPL"/>
</dbReference>
<keyword evidence="11" id="KW-1185">Reference proteome</keyword>
<evidence type="ECO:0000256" key="2">
    <source>
        <dbReference type="ARBA" id="ARBA00022598"/>
    </source>
</evidence>
<evidence type="ECO:0000256" key="1">
    <source>
        <dbReference type="ARBA" id="ARBA00022490"/>
    </source>
</evidence>
<evidence type="ECO:0000256" key="7">
    <source>
        <dbReference type="HAMAP-Rule" id="MF_00555"/>
    </source>
</evidence>
<dbReference type="EC" id="6.3.1.1" evidence="7 8"/>
<comment type="catalytic activity">
    <reaction evidence="7">
        <text>L-aspartate + NH4(+) + ATP = L-asparagine + AMP + diphosphate + H(+)</text>
        <dbReference type="Rhea" id="RHEA:11372"/>
        <dbReference type="ChEBI" id="CHEBI:15378"/>
        <dbReference type="ChEBI" id="CHEBI:28938"/>
        <dbReference type="ChEBI" id="CHEBI:29991"/>
        <dbReference type="ChEBI" id="CHEBI:30616"/>
        <dbReference type="ChEBI" id="CHEBI:33019"/>
        <dbReference type="ChEBI" id="CHEBI:58048"/>
        <dbReference type="ChEBI" id="CHEBI:456215"/>
        <dbReference type="EC" id="6.3.1.1"/>
    </reaction>
</comment>
<evidence type="ECO:0000256" key="3">
    <source>
        <dbReference type="ARBA" id="ARBA00022605"/>
    </source>
</evidence>
<keyword evidence="2 7" id="KW-0436">Ligase</keyword>
<dbReference type="GO" id="GO:0140096">
    <property type="term" value="F:catalytic activity, acting on a protein"/>
    <property type="evidence" value="ECO:0007669"/>
    <property type="project" value="UniProtKB-ARBA"/>
</dbReference>
<dbReference type="EMBL" id="FNFP01000001">
    <property type="protein sequence ID" value="SDK13754.1"/>
    <property type="molecule type" value="Genomic_DNA"/>
</dbReference>
<keyword evidence="5 7" id="KW-0067">ATP-binding</keyword>
<comment type="similarity">
    <text evidence="7">Belongs to the class-II aminoacyl-tRNA synthetase family. AsnA subfamily.</text>
</comment>
<keyword evidence="3 7" id="KW-0028">Amino-acid biosynthesis</keyword>
<proteinExistence type="inferred from homology"/>
<evidence type="ECO:0000259" key="9">
    <source>
        <dbReference type="PROSITE" id="PS50862"/>
    </source>
</evidence>
<dbReference type="PANTHER" id="PTHR30073:SF5">
    <property type="entry name" value="ASPARTATE--AMMONIA LIGASE"/>
    <property type="match status" value="1"/>
</dbReference>
<dbReference type="GO" id="GO:0005829">
    <property type="term" value="C:cytosol"/>
    <property type="evidence" value="ECO:0007669"/>
    <property type="project" value="TreeGrafter"/>
</dbReference>
<reference evidence="10 11" key="1">
    <citation type="submission" date="2016-10" db="EMBL/GenBank/DDBJ databases">
        <authorList>
            <person name="de Groot N.N."/>
        </authorList>
    </citation>
    <scope>NUCLEOTIDE SEQUENCE [LARGE SCALE GENOMIC DNA]</scope>
    <source>
        <strain evidence="10 11">DSM 18346</strain>
    </source>
</reference>
<dbReference type="SUPFAM" id="SSF55681">
    <property type="entry name" value="Class II aaRS and biotin synthetases"/>
    <property type="match status" value="1"/>
</dbReference>
<dbReference type="AlphaFoldDB" id="A0A1G8ZGM8"/>
<comment type="subcellular location">
    <subcellularLocation>
        <location evidence="7">Cytoplasm</location>
    </subcellularLocation>
</comment>
<dbReference type="UniPathway" id="UPA00134">
    <property type="reaction ID" value="UER00194"/>
</dbReference>
<dbReference type="CDD" id="cd00645">
    <property type="entry name" value="AsnA"/>
    <property type="match status" value="1"/>
</dbReference>